<dbReference type="Proteomes" id="UP000504618">
    <property type="component" value="Unplaced"/>
</dbReference>
<sequence>MSCKEEVSASQIYNDDEWKHYIDQYTIDETSEISINQSNSETPCDTASNKLLIDQLKAQNDEASQKIIHLEREHDANLNKLMVMLSAIEQMESKMYCTKRLFMKVTSSSGRRWKKYYARVQKKKNL</sequence>
<proteinExistence type="predicted"/>
<dbReference type="RefSeq" id="XP_024868263.1">
    <property type="nucleotide sequence ID" value="XM_025012495.1"/>
</dbReference>
<evidence type="ECO:0000313" key="1">
    <source>
        <dbReference type="Proteomes" id="UP000504618"/>
    </source>
</evidence>
<keyword evidence="1" id="KW-1185">Reference proteome</keyword>
<accession>A0A6J1PFQ7</accession>
<gene>
    <name evidence="2" type="primary">LOC112452348</name>
</gene>
<protein>
    <submittedName>
        <fullName evidence="2">Uncharacterized protein LOC112452348</fullName>
    </submittedName>
</protein>
<organism evidence="1 2">
    <name type="scientific">Temnothorax curvispinosus</name>
    <dbReference type="NCBI Taxonomy" id="300111"/>
    <lineage>
        <taxon>Eukaryota</taxon>
        <taxon>Metazoa</taxon>
        <taxon>Ecdysozoa</taxon>
        <taxon>Arthropoda</taxon>
        <taxon>Hexapoda</taxon>
        <taxon>Insecta</taxon>
        <taxon>Pterygota</taxon>
        <taxon>Neoptera</taxon>
        <taxon>Endopterygota</taxon>
        <taxon>Hymenoptera</taxon>
        <taxon>Apocrita</taxon>
        <taxon>Aculeata</taxon>
        <taxon>Formicoidea</taxon>
        <taxon>Formicidae</taxon>
        <taxon>Myrmicinae</taxon>
        <taxon>Temnothorax</taxon>
    </lineage>
</organism>
<dbReference type="GeneID" id="112452348"/>
<dbReference type="AlphaFoldDB" id="A0A6J1PFQ7"/>
<name>A0A6J1PFQ7_9HYME</name>
<dbReference type="OrthoDB" id="10396229at2759"/>
<reference evidence="2" key="1">
    <citation type="submission" date="2025-08" db="UniProtKB">
        <authorList>
            <consortium name="RefSeq"/>
        </authorList>
    </citation>
    <scope>IDENTIFICATION</scope>
    <source>
        <tissue evidence="2">Whole body</tissue>
    </source>
</reference>
<evidence type="ECO:0000313" key="2">
    <source>
        <dbReference type="RefSeq" id="XP_024868263.1"/>
    </source>
</evidence>